<protein>
    <submittedName>
        <fullName evidence="3">Uncharacterized protein</fullName>
    </submittedName>
</protein>
<feature type="transmembrane region" description="Helical" evidence="1">
    <location>
        <begin position="49"/>
        <end position="71"/>
    </location>
</feature>
<keyword evidence="1" id="KW-0472">Membrane</keyword>
<dbReference type="RefSeq" id="WP_145420413.1">
    <property type="nucleotide sequence ID" value="NZ_CP036526.1"/>
</dbReference>
<keyword evidence="1" id="KW-1133">Transmembrane helix</keyword>
<evidence type="ECO:0000256" key="1">
    <source>
        <dbReference type="SAM" id="Phobius"/>
    </source>
</evidence>
<feature type="chain" id="PRO_5022217058" evidence="2">
    <location>
        <begin position="24"/>
        <end position="76"/>
    </location>
</feature>
<evidence type="ECO:0000313" key="4">
    <source>
        <dbReference type="Proteomes" id="UP000319817"/>
    </source>
</evidence>
<dbReference type="AlphaFoldDB" id="A0A517NZH1"/>
<keyword evidence="2" id="KW-0732">Signal</keyword>
<evidence type="ECO:0000313" key="3">
    <source>
        <dbReference type="EMBL" id="QDT12526.1"/>
    </source>
</evidence>
<name>A0A517NZH1_9BACT</name>
<reference evidence="3 4" key="1">
    <citation type="submission" date="2019-02" db="EMBL/GenBank/DDBJ databases">
        <title>Deep-cultivation of Planctomycetes and their phenomic and genomic characterization uncovers novel biology.</title>
        <authorList>
            <person name="Wiegand S."/>
            <person name="Jogler M."/>
            <person name="Boedeker C."/>
            <person name="Pinto D."/>
            <person name="Vollmers J."/>
            <person name="Rivas-Marin E."/>
            <person name="Kohn T."/>
            <person name="Peeters S.H."/>
            <person name="Heuer A."/>
            <person name="Rast P."/>
            <person name="Oberbeckmann S."/>
            <person name="Bunk B."/>
            <person name="Jeske O."/>
            <person name="Meyerdierks A."/>
            <person name="Storesund J.E."/>
            <person name="Kallscheuer N."/>
            <person name="Luecker S."/>
            <person name="Lage O.M."/>
            <person name="Pohl T."/>
            <person name="Merkel B.J."/>
            <person name="Hornburger P."/>
            <person name="Mueller R.-W."/>
            <person name="Bruemmer F."/>
            <person name="Labrenz M."/>
            <person name="Spormann A.M."/>
            <person name="Op den Camp H."/>
            <person name="Overmann J."/>
            <person name="Amann R."/>
            <person name="Jetten M.S.M."/>
            <person name="Mascher T."/>
            <person name="Medema M.H."/>
            <person name="Devos D.P."/>
            <person name="Kaster A.-K."/>
            <person name="Ovreas L."/>
            <person name="Rohde M."/>
            <person name="Galperin M.Y."/>
            <person name="Jogler C."/>
        </authorList>
    </citation>
    <scope>NUCLEOTIDE SEQUENCE [LARGE SCALE GENOMIC DNA]</scope>
    <source>
        <strain evidence="3 4">K23_9</strain>
    </source>
</reference>
<accession>A0A517NZH1</accession>
<keyword evidence="4" id="KW-1185">Reference proteome</keyword>
<gene>
    <name evidence="3" type="ORF">K239x_45360</name>
</gene>
<organism evidence="3 4">
    <name type="scientific">Stieleria marina</name>
    <dbReference type="NCBI Taxonomy" id="1930275"/>
    <lineage>
        <taxon>Bacteria</taxon>
        <taxon>Pseudomonadati</taxon>
        <taxon>Planctomycetota</taxon>
        <taxon>Planctomycetia</taxon>
        <taxon>Pirellulales</taxon>
        <taxon>Pirellulaceae</taxon>
        <taxon>Stieleria</taxon>
    </lineage>
</organism>
<sequence length="76" mass="7927" precursor="true">MKTMRALLTLSLATLFTPIAAFAHSGHGIISDSGDARDTVLHYVTQPEHAATIGVAILCVGIIGVAATAFARRSYS</sequence>
<dbReference type="EMBL" id="CP036526">
    <property type="protein sequence ID" value="QDT12526.1"/>
    <property type="molecule type" value="Genomic_DNA"/>
</dbReference>
<evidence type="ECO:0000256" key="2">
    <source>
        <dbReference type="SAM" id="SignalP"/>
    </source>
</evidence>
<proteinExistence type="predicted"/>
<dbReference type="Proteomes" id="UP000319817">
    <property type="component" value="Chromosome"/>
</dbReference>
<feature type="signal peptide" evidence="2">
    <location>
        <begin position="1"/>
        <end position="23"/>
    </location>
</feature>
<keyword evidence="1" id="KW-0812">Transmembrane</keyword>